<dbReference type="SMART" id="SM00220">
    <property type="entry name" value="S_TKc"/>
    <property type="match status" value="1"/>
</dbReference>
<dbReference type="PANTHER" id="PTHR43289">
    <property type="entry name" value="MITOGEN-ACTIVATED PROTEIN KINASE KINASE KINASE 20-RELATED"/>
    <property type="match status" value="1"/>
</dbReference>
<keyword evidence="1 6" id="KW-0808">Transferase</keyword>
<reference evidence="6 7" key="1">
    <citation type="submission" date="2023-12" db="EMBL/GenBank/DDBJ databases">
        <title>the genome sequence of Hyalangium sp. s54d21.</title>
        <authorList>
            <person name="Zhang X."/>
        </authorList>
    </citation>
    <scope>NUCLEOTIDE SEQUENCE [LARGE SCALE GENOMIC DNA]</scope>
    <source>
        <strain evidence="7">s54d21</strain>
    </source>
</reference>
<proteinExistence type="predicted"/>
<evidence type="ECO:0000256" key="2">
    <source>
        <dbReference type="ARBA" id="ARBA00022741"/>
    </source>
</evidence>
<evidence type="ECO:0000259" key="5">
    <source>
        <dbReference type="PROSITE" id="PS50011"/>
    </source>
</evidence>
<dbReference type="PANTHER" id="PTHR43289:SF6">
    <property type="entry name" value="SERINE_THREONINE-PROTEIN KINASE NEKL-3"/>
    <property type="match status" value="1"/>
</dbReference>
<dbReference type="GO" id="GO:0004674">
    <property type="term" value="F:protein serine/threonine kinase activity"/>
    <property type="evidence" value="ECO:0007669"/>
    <property type="project" value="UniProtKB-EC"/>
</dbReference>
<name>A0ABU5GV79_9BACT</name>
<dbReference type="Gene3D" id="3.30.200.20">
    <property type="entry name" value="Phosphorylase Kinase, domain 1"/>
    <property type="match status" value="1"/>
</dbReference>
<keyword evidence="7" id="KW-1185">Reference proteome</keyword>
<dbReference type="PROSITE" id="PS00108">
    <property type="entry name" value="PROTEIN_KINASE_ST"/>
    <property type="match status" value="1"/>
</dbReference>
<dbReference type="SUPFAM" id="SSF56112">
    <property type="entry name" value="Protein kinase-like (PK-like)"/>
    <property type="match status" value="1"/>
</dbReference>
<dbReference type="Pfam" id="PF00069">
    <property type="entry name" value="Pkinase"/>
    <property type="match status" value="1"/>
</dbReference>
<gene>
    <name evidence="6" type="ORF">SYV04_01765</name>
</gene>
<dbReference type="Proteomes" id="UP001291309">
    <property type="component" value="Unassembled WGS sequence"/>
</dbReference>
<keyword evidence="4" id="KW-0067">ATP-binding</keyword>
<evidence type="ECO:0000313" key="6">
    <source>
        <dbReference type="EMBL" id="MDY7225083.1"/>
    </source>
</evidence>
<accession>A0ABU5GV79</accession>
<protein>
    <submittedName>
        <fullName evidence="6">Serine/threonine-protein kinase</fullName>
        <ecNumber evidence="6">2.7.11.1</ecNumber>
    </submittedName>
</protein>
<evidence type="ECO:0000256" key="3">
    <source>
        <dbReference type="ARBA" id="ARBA00022777"/>
    </source>
</evidence>
<comment type="caution">
    <text evidence="6">The sequence shown here is derived from an EMBL/GenBank/DDBJ whole genome shotgun (WGS) entry which is preliminary data.</text>
</comment>
<organism evidence="6 7">
    <name type="scientific">Hyalangium rubrum</name>
    <dbReference type="NCBI Taxonomy" id="3103134"/>
    <lineage>
        <taxon>Bacteria</taxon>
        <taxon>Pseudomonadati</taxon>
        <taxon>Myxococcota</taxon>
        <taxon>Myxococcia</taxon>
        <taxon>Myxococcales</taxon>
        <taxon>Cystobacterineae</taxon>
        <taxon>Archangiaceae</taxon>
        <taxon>Hyalangium</taxon>
    </lineage>
</organism>
<evidence type="ECO:0000313" key="7">
    <source>
        <dbReference type="Proteomes" id="UP001291309"/>
    </source>
</evidence>
<dbReference type="InterPro" id="IPR000719">
    <property type="entry name" value="Prot_kinase_dom"/>
</dbReference>
<sequence length="475" mass="52047">MESVHAPGLGPASLPKDTVLGRWRVVARSGRGAYGAVYRAVRLGQEQGPPAALKISMQPREPRFHREVELLSRIRHPGVPALEDSGWWTDEEGHFFPYLVMGWVEGVSLYEWASARRFTSRQVLRLLGQVARALEATHAQGCVHRDVKGDNVLVSPEGRAFLTDFGCGWYPEAKPLTDGTVPPGTPQYRSPQALRFQFQFRRDLEAHYIYPPTDDVYALGVTAYRMVTGRYPPRGADPECEMESERPQPPPLLPARELATISPRLDALILRMLSEAREERGTAGELARAFEEAAAGGGSEEDVPVLPTASMAPTVRTSKPGPRPWWARAIARLTPWLVGATVLGVLICVWLLSSRPSRVEFEEELPREVARGEEQDAGVDGGVVGLGEGVLTAPLPLNSPVLPGRAGIALDMPKEPFKGQRRPPCHPRGEVELHGGCWVQIGTTKAPCGDAGYEWDGSCYLPIFSAPRQPTSDNP</sequence>
<dbReference type="RefSeq" id="WP_321543802.1">
    <property type="nucleotide sequence ID" value="NZ_JAXIVS010000001.1"/>
</dbReference>
<dbReference type="CDD" id="cd14014">
    <property type="entry name" value="STKc_PknB_like"/>
    <property type="match status" value="1"/>
</dbReference>
<dbReference type="PROSITE" id="PS50011">
    <property type="entry name" value="PROTEIN_KINASE_DOM"/>
    <property type="match status" value="1"/>
</dbReference>
<dbReference type="Gene3D" id="1.10.510.10">
    <property type="entry name" value="Transferase(Phosphotransferase) domain 1"/>
    <property type="match status" value="1"/>
</dbReference>
<dbReference type="InterPro" id="IPR011009">
    <property type="entry name" value="Kinase-like_dom_sf"/>
</dbReference>
<dbReference type="EC" id="2.7.11.1" evidence="6"/>
<keyword evidence="3 6" id="KW-0418">Kinase</keyword>
<dbReference type="InterPro" id="IPR008271">
    <property type="entry name" value="Ser/Thr_kinase_AS"/>
</dbReference>
<evidence type="ECO:0000256" key="4">
    <source>
        <dbReference type="ARBA" id="ARBA00022840"/>
    </source>
</evidence>
<feature type="domain" description="Protein kinase" evidence="5">
    <location>
        <begin position="23"/>
        <end position="294"/>
    </location>
</feature>
<keyword evidence="2" id="KW-0547">Nucleotide-binding</keyword>
<evidence type="ECO:0000256" key="1">
    <source>
        <dbReference type="ARBA" id="ARBA00022679"/>
    </source>
</evidence>
<dbReference type="EMBL" id="JAXIVS010000001">
    <property type="protein sequence ID" value="MDY7225083.1"/>
    <property type="molecule type" value="Genomic_DNA"/>
</dbReference>